<feature type="region of interest" description="Disordered" evidence="1">
    <location>
        <begin position="1"/>
        <end position="23"/>
    </location>
</feature>
<reference evidence="2" key="1">
    <citation type="submission" date="2022-11" db="EMBL/GenBank/DDBJ databases">
        <authorList>
            <person name="Petersen C."/>
        </authorList>
    </citation>
    <scope>NUCLEOTIDE SEQUENCE</scope>
    <source>
        <strain evidence="2">IBT 29864</strain>
    </source>
</reference>
<accession>A0A9W9V3D8</accession>
<evidence type="ECO:0008006" key="4">
    <source>
        <dbReference type="Google" id="ProtNLM"/>
    </source>
</evidence>
<dbReference type="GO" id="GO:0043531">
    <property type="term" value="F:ADP binding"/>
    <property type="evidence" value="ECO:0007669"/>
    <property type="project" value="InterPro"/>
</dbReference>
<dbReference type="SUPFAM" id="SSF52540">
    <property type="entry name" value="P-loop containing nucleoside triphosphate hydrolases"/>
    <property type="match status" value="1"/>
</dbReference>
<dbReference type="Proteomes" id="UP001147782">
    <property type="component" value="Unassembled WGS sequence"/>
</dbReference>
<keyword evidence="3" id="KW-1185">Reference proteome</keyword>
<gene>
    <name evidence="2" type="ORF">N7496_010449</name>
</gene>
<dbReference type="Pfam" id="PF13424">
    <property type="entry name" value="TPR_12"/>
    <property type="match status" value="1"/>
</dbReference>
<dbReference type="Gene3D" id="3.40.50.300">
    <property type="entry name" value="P-loop containing nucleotide triphosphate hydrolases"/>
    <property type="match status" value="1"/>
</dbReference>
<dbReference type="SUPFAM" id="SSF48452">
    <property type="entry name" value="TPR-like"/>
    <property type="match status" value="3"/>
</dbReference>
<dbReference type="OrthoDB" id="5086500at2759"/>
<dbReference type="PANTHER" id="PTHR46082">
    <property type="entry name" value="ATP/GTP-BINDING PROTEIN-RELATED"/>
    <property type="match status" value="1"/>
</dbReference>
<dbReference type="InterPro" id="IPR011990">
    <property type="entry name" value="TPR-like_helical_dom_sf"/>
</dbReference>
<dbReference type="Gene3D" id="1.25.40.10">
    <property type="entry name" value="Tetratricopeptide repeat domain"/>
    <property type="match status" value="3"/>
</dbReference>
<dbReference type="EMBL" id="JAPZBS010000008">
    <property type="protein sequence ID" value="KAJ5364736.1"/>
    <property type="molecule type" value="Genomic_DNA"/>
</dbReference>
<dbReference type="InterPro" id="IPR053137">
    <property type="entry name" value="NLR-like"/>
</dbReference>
<evidence type="ECO:0000313" key="3">
    <source>
        <dbReference type="Proteomes" id="UP001147782"/>
    </source>
</evidence>
<dbReference type="Pfam" id="PF13374">
    <property type="entry name" value="TPR_10"/>
    <property type="match status" value="6"/>
</dbReference>
<dbReference type="SMART" id="SM00028">
    <property type="entry name" value="TPR"/>
    <property type="match status" value="6"/>
</dbReference>
<sequence length="956" mass="107422">MSTLGNAFSGLRVGDSSGPATPQVDVYPDRLEPLEAVFSIPYERDPDFVDHGGLLDRLYELSSRPASMTVLVGPRGIGKTYLTIEHVYRIRQTSPDTWIFWINANTKDRFELSHKNISKHLNLPGCQDSRCNIYHLVRNWFENDEERKWILVLDGLDKEEFLFQDLPGTRRPLVTFLPKSERGAIIVTTTRRSVAGGLVREGSVLEVSSLKGGDGVAILRKKIGSEDVDETGMKELVDALDGMPLAIALAGTYISQRAPRYAVQRYLEEFLKIQQSRLSAPDGEAGRVNRREFEARDSIMVTWEMSFDYIRSVRPSAADLLRLMSFFDRLGIQDYLLGGHAQSDDESTPLHNTDEAGPEPSAGASSEGDAASINTDKSGKFEDDILMLQNYSLISTHPHGKTIEMHRQVQLALHQWLKSNSMYETWKEQFITRLYRHFPSDFPSINLRKEDCQSLFPHVRMALNQVPQSEEGRLQRADLLYRAAYYAGQVEKPYDMEIMASESGRERALLLSENDKDTLHSDLMLVKAFEISGQWDKAAILGEAQLKACLNTLGEEDDITIMSMVNLGNIFYQTSWFEDAQSMHSRALDICKRLQLEDGPRGIGARCGLGLSLAKQGQFEEAEVLLTQVVSTLKGILGEESNEAICNMHNLAMIYEWQSKFEDAETVYVQALAASRKIFGGMHSSTPFIMGGLAAIYSKMGRHSDAEALRLESVEFQRKKLGNNHPDTLKSKDQLSKIYHHQGRYSDAHLHADILDVQEITLGEEHPETLKTMTNLALTYSLQGRHSDAELLHHEVVQLRKRVLGDEHPDTIASMNSLSIVLIDLGDYAAAELLQTQALDIRARLLGEKHTDTLESMHNLALAYLDQGRGQDAEELFSQLLDLQKEVLGDKHLDTIGTMSNLAFAWMGIGRKTEAVELMGKCVDLQMQVLGDDHPDTMKSRESLLSWRSKNISLDT</sequence>
<evidence type="ECO:0000313" key="2">
    <source>
        <dbReference type="EMBL" id="KAJ5364736.1"/>
    </source>
</evidence>
<reference evidence="2" key="2">
    <citation type="journal article" date="2023" name="IMA Fungus">
        <title>Comparative genomic study of the Penicillium genus elucidates a diverse pangenome and 15 lateral gene transfer events.</title>
        <authorList>
            <person name="Petersen C."/>
            <person name="Sorensen T."/>
            <person name="Nielsen M.R."/>
            <person name="Sondergaard T.E."/>
            <person name="Sorensen J.L."/>
            <person name="Fitzpatrick D.A."/>
            <person name="Frisvad J.C."/>
            <person name="Nielsen K.L."/>
        </authorList>
    </citation>
    <scope>NUCLEOTIDE SEQUENCE</scope>
    <source>
        <strain evidence="2">IBT 29864</strain>
    </source>
</reference>
<dbReference type="AlphaFoldDB" id="A0A9W9V3D8"/>
<feature type="region of interest" description="Disordered" evidence="1">
    <location>
        <begin position="341"/>
        <end position="375"/>
    </location>
</feature>
<dbReference type="InterPro" id="IPR019734">
    <property type="entry name" value="TPR_rpt"/>
</dbReference>
<dbReference type="RefSeq" id="XP_056552362.1">
    <property type="nucleotide sequence ID" value="XM_056703362.1"/>
</dbReference>
<dbReference type="PRINTS" id="PR00381">
    <property type="entry name" value="KINESINLIGHT"/>
</dbReference>
<dbReference type="GeneID" id="81442541"/>
<comment type="caution">
    <text evidence="2">The sequence shown here is derived from an EMBL/GenBank/DDBJ whole genome shotgun (WGS) entry which is preliminary data.</text>
</comment>
<dbReference type="InterPro" id="IPR027417">
    <property type="entry name" value="P-loop_NTPase"/>
</dbReference>
<name>A0A9W9V3D8_9EURO</name>
<dbReference type="PANTHER" id="PTHR46082:SF6">
    <property type="entry name" value="AAA+ ATPASE DOMAIN-CONTAINING PROTEIN-RELATED"/>
    <property type="match status" value="1"/>
</dbReference>
<feature type="compositionally biased region" description="Low complexity" evidence="1">
    <location>
        <begin position="361"/>
        <end position="372"/>
    </location>
</feature>
<organism evidence="2 3">
    <name type="scientific">Penicillium cataractarum</name>
    <dbReference type="NCBI Taxonomy" id="2100454"/>
    <lineage>
        <taxon>Eukaryota</taxon>
        <taxon>Fungi</taxon>
        <taxon>Dikarya</taxon>
        <taxon>Ascomycota</taxon>
        <taxon>Pezizomycotina</taxon>
        <taxon>Eurotiomycetes</taxon>
        <taxon>Eurotiomycetidae</taxon>
        <taxon>Eurotiales</taxon>
        <taxon>Aspergillaceae</taxon>
        <taxon>Penicillium</taxon>
    </lineage>
</organism>
<evidence type="ECO:0000256" key="1">
    <source>
        <dbReference type="SAM" id="MobiDB-lite"/>
    </source>
</evidence>
<protein>
    <recommendedName>
        <fullName evidence="4">NB-ARC domain-containing protein</fullName>
    </recommendedName>
</protein>
<proteinExistence type="predicted"/>